<dbReference type="AlphaFoldDB" id="A0AAD1W492"/>
<reference evidence="1" key="1">
    <citation type="submission" date="2022-03" db="EMBL/GenBank/DDBJ databases">
        <authorList>
            <person name="Alioto T."/>
            <person name="Alioto T."/>
            <person name="Gomez Garrido J."/>
        </authorList>
    </citation>
    <scope>NUCLEOTIDE SEQUENCE</scope>
</reference>
<name>A0AAD1W492_PELCU</name>
<sequence length="142" mass="15560">MAPSQIVDVATCRQSFPIAGRTCSVCGRNITLLTRDQFSLYSSRALSPLSADYTNVAERGNQFHHSQLAAICRQPLWRLYAVNHNMALSHSLSSAGHTCITVCGRLITCITRDQLLDTDHVFISLSQPTAQIPCALLACLQL</sequence>
<evidence type="ECO:0000313" key="2">
    <source>
        <dbReference type="Proteomes" id="UP001295444"/>
    </source>
</evidence>
<evidence type="ECO:0000313" key="1">
    <source>
        <dbReference type="EMBL" id="CAH2293022.1"/>
    </source>
</evidence>
<protein>
    <submittedName>
        <fullName evidence="1">Uncharacterized protein</fullName>
    </submittedName>
</protein>
<dbReference type="Proteomes" id="UP001295444">
    <property type="component" value="Chromosome 05"/>
</dbReference>
<organism evidence="1 2">
    <name type="scientific">Pelobates cultripes</name>
    <name type="common">Western spadefoot toad</name>
    <dbReference type="NCBI Taxonomy" id="61616"/>
    <lineage>
        <taxon>Eukaryota</taxon>
        <taxon>Metazoa</taxon>
        <taxon>Chordata</taxon>
        <taxon>Craniata</taxon>
        <taxon>Vertebrata</taxon>
        <taxon>Euteleostomi</taxon>
        <taxon>Amphibia</taxon>
        <taxon>Batrachia</taxon>
        <taxon>Anura</taxon>
        <taxon>Pelobatoidea</taxon>
        <taxon>Pelobatidae</taxon>
        <taxon>Pelobates</taxon>
    </lineage>
</organism>
<gene>
    <name evidence="1" type="ORF">PECUL_23A002703</name>
</gene>
<proteinExistence type="predicted"/>
<keyword evidence="2" id="KW-1185">Reference proteome</keyword>
<dbReference type="EMBL" id="OW240916">
    <property type="protein sequence ID" value="CAH2293022.1"/>
    <property type="molecule type" value="Genomic_DNA"/>
</dbReference>
<accession>A0AAD1W492</accession>